<organism evidence="5 6">
    <name type="scientific">Syntrophaceticus schinkii</name>
    <dbReference type="NCBI Taxonomy" id="499207"/>
    <lineage>
        <taxon>Bacteria</taxon>
        <taxon>Bacillati</taxon>
        <taxon>Bacillota</taxon>
        <taxon>Clostridia</taxon>
        <taxon>Thermoanaerobacterales</taxon>
        <taxon>Thermoanaerobacterales Family III. Incertae Sedis</taxon>
        <taxon>Syntrophaceticus</taxon>
    </lineage>
</organism>
<dbReference type="Gene3D" id="3.10.105.10">
    <property type="entry name" value="Dipeptide-binding Protein, Domain 3"/>
    <property type="match status" value="1"/>
</dbReference>
<keyword evidence="6" id="KW-1185">Reference proteome</keyword>
<dbReference type="Gene3D" id="3.40.190.10">
    <property type="entry name" value="Periplasmic binding protein-like II"/>
    <property type="match status" value="1"/>
</dbReference>
<dbReference type="SUPFAM" id="SSF53850">
    <property type="entry name" value="Periplasmic binding protein-like II"/>
    <property type="match status" value="1"/>
</dbReference>
<reference evidence="6" key="1">
    <citation type="submission" date="2015-01" db="EMBL/GenBank/DDBJ databases">
        <authorList>
            <person name="Manzoor Shahid"/>
            <person name="Zubair Saima"/>
        </authorList>
    </citation>
    <scope>NUCLEOTIDE SEQUENCE [LARGE SCALE GENOMIC DNA]</scope>
    <source>
        <strain evidence="6">Sp3</strain>
    </source>
</reference>
<dbReference type="GO" id="GO:0015833">
    <property type="term" value="P:peptide transport"/>
    <property type="evidence" value="ECO:0007669"/>
    <property type="project" value="TreeGrafter"/>
</dbReference>
<feature type="domain" description="Solute-binding protein family 5" evidence="4">
    <location>
        <begin position="2"/>
        <end position="222"/>
    </location>
</feature>
<keyword evidence="2" id="KW-0813">Transport</keyword>
<dbReference type="AlphaFoldDB" id="A0A0B7MPH4"/>
<protein>
    <recommendedName>
        <fullName evidence="4">Solute-binding protein family 5 domain-containing protein</fullName>
    </recommendedName>
</protein>
<accession>A0A0B7MPH4</accession>
<evidence type="ECO:0000313" key="6">
    <source>
        <dbReference type="Proteomes" id="UP000046155"/>
    </source>
</evidence>
<comment type="similarity">
    <text evidence="1">Belongs to the bacterial solute-binding protein 5 family.</text>
</comment>
<keyword evidence="3" id="KW-0732">Signal</keyword>
<dbReference type="InterPro" id="IPR039424">
    <property type="entry name" value="SBP_5"/>
</dbReference>
<evidence type="ECO:0000256" key="2">
    <source>
        <dbReference type="ARBA" id="ARBA00022448"/>
    </source>
</evidence>
<dbReference type="PANTHER" id="PTHR30290">
    <property type="entry name" value="PERIPLASMIC BINDING COMPONENT OF ABC TRANSPORTER"/>
    <property type="match status" value="1"/>
</dbReference>
<dbReference type="InterPro" id="IPR000914">
    <property type="entry name" value="SBP_5_dom"/>
</dbReference>
<sequence length="309" mass="34372">MVSIKRIKYSVIPDPHSRVMALESGQIHITGISPLSKIAAGDMVLIEKNKELVLKHEPSFGVTPIAFNTTKGIFTDDRIREAFVKSVNRDEINKILTPCSTTLTTPVAPASPFYVEELKGSQKYDPAGAQELLAGAGWVKGTDGMLQKDGKPLQVSLTYIASNPEMEQITSILEEQLKAVGINLKVTQVEGGALFASLAKKDYELISSPGIGASSLDFKTDYHTRGRYSVGNDRELDQMIDQYFTAANTDEQKKMSKKVQEKILKDHLVLLYFNKNKSFAYTAKLQNLEPSLEEECNFLRHIWKAKLSK</sequence>
<evidence type="ECO:0000256" key="1">
    <source>
        <dbReference type="ARBA" id="ARBA00005695"/>
    </source>
</evidence>
<dbReference type="Pfam" id="PF00496">
    <property type="entry name" value="SBP_bac_5"/>
    <property type="match status" value="1"/>
</dbReference>
<dbReference type="PANTHER" id="PTHR30290:SF9">
    <property type="entry name" value="OLIGOPEPTIDE-BINDING PROTEIN APPA"/>
    <property type="match status" value="1"/>
</dbReference>
<dbReference type="GO" id="GO:1904680">
    <property type="term" value="F:peptide transmembrane transporter activity"/>
    <property type="evidence" value="ECO:0007669"/>
    <property type="project" value="TreeGrafter"/>
</dbReference>
<name>A0A0B7MPH4_9FIRM</name>
<dbReference type="EMBL" id="CDRZ01000273">
    <property type="protein sequence ID" value="CEO90123.1"/>
    <property type="molecule type" value="Genomic_DNA"/>
</dbReference>
<evidence type="ECO:0000259" key="4">
    <source>
        <dbReference type="Pfam" id="PF00496"/>
    </source>
</evidence>
<evidence type="ECO:0000256" key="3">
    <source>
        <dbReference type="ARBA" id="ARBA00022729"/>
    </source>
</evidence>
<evidence type="ECO:0000313" key="5">
    <source>
        <dbReference type="EMBL" id="CEO90123.1"/>
    </source>
</evidence>
<proteinExistence type="inferred from homology"/>
<gene>
    <name evidence="5" type="ORF">SSCH_730022</name>
</gene>
<dbReference type="Proteomes" id="UP000046155">
    <property type="component" value="Unassembled WGS sequence"/>
</dbReference>